<sequence length="322" mass="35668">MKLVLILLLAFVLDLIFGDPHWLYHPVRLMGRMIEKGEKFLRPRFPQTPGGEQAAGTVLTVYVVLLSFLLPLLLLWLLRLIHPACAFLAETFFCYQILAVKSLRTESMKVYAALQEGNLEEARKALSWIVGRDTETLSKEKVAKAAVETVAENTSDGVIAPLLFMAIGGAPMGFLYKAVNTLDSMIGYKNDRYLYFGRFAARLDDAANLIPARITAFLTILSAFLLRYDGKAAFRVWKRDRHNHASPNSAQSEAAAAGALGLCLGGDATYSGKMVRKPTIGDETRPAEPEDIRRANRLLYITAVLGLILFAGLRTGFTAFFF</sequence>
<keyword evidence="11" id="KW-1185">Reference proteome</keyword>
<feature type="transmembrane region" description="Helical" evidence="9">
    <location>
        <begin position="158"/>
        <end position="176"/>
    </location>
</feature>
<comment type="caution">
    <text evidence="10">The sequence shown here is derived from an EMBL/GenBank/DDBJ whole genome shotgun (WGS) entry which is preliminary data.</text>
</comment>
<evidence type="ECO:0000256" key="9">
    <source>
        <dbReference type="HAMAP-Rule" id="MF_00024"/>
    </source>
</evidence>
<reference evidence="10" key="1">
    <citation type="submission" date="2020-08" db="EMBL/GenBank/DDBJ databases">
        <title>Genome public.</title>
        <authorList>
            <person name="Liu C."/>
            <person name="Sun Q."/>
        </authorList>
    </citation>
    <scope>NUCLEOTIDE SEQUENCE</scope>
    <source>
        <strain evidence="10">NSJ-33</strain>
    </source>
</reference>
<protein>
    <recommendedName>
        <fullName evidence="9">Cobalamin biosynthesis protein CobD</fullName>
    </recommendedName>
</protein>
<dbReference type="PANTHER" id="PTHR34308:SF1">
    <property type="entry name" value="COBALAMIN BIOSYNTHESIS PROTEIN CBIB"/>
    <property type="match status" value="1"/>
</dbReference>
<evidence type="ECO:0000256" key="2">
    <source>
        <dbReference type="ARBA" id="ARBA00004953"/>
    </source>
</evidence>
<evidence type="ECO:0000256" key="5">
    <source>
        <dbReference type="ARBA" id="ARBA00022573"/>
    </source>
</evidence>
<evidence type="ECO:0000256" key="8">
    <source>
        <dbReference type="ARBA" id="ARBA00023136"/>
    </source>
</evidence>
<keyword evidence="4 9" id="KW-1003">Cell membrane</keyword>
<feature type="transmembrane region" description="Helical" evidence="9">
    <location>
        <begin position="54"/>
        <end position="78"/>
    </location>
</feature>
<dbReference type="HAMAP" id="MF_00024">
    <property type="entry name" value="CobD_CbiB"/>
    <property type="match status" value="1"/>
</dbReference>
<evidence type="ECO:0000256" key="3">
    <source>
        <dbReference type="ARBA" id="ARBA00006263"/>
    </source>
</evidence>
<dbReference type="Proteomes" id="UP000610760">
    <property type="component" value="Unassembled WGS sequence"/>
</dbReference>
<dbReference type="AlphaFoldDB" id="A0A926E484"/>
<dbReference type="EMBL" id="JACRSV010000001">
    <property type="protein sequence ID" value="MBC8559433.1"/>
    <property type="molecule type" value="Genomic_DNA"/>
</dbReference>
<evidence type="ECO:0000256" key="4">
    <source>
        <dbReference type="ARBA" id="ARBA00022475"/>
    </source>
</evidence>
<keyword evidence="8 9" id="KW-0472">Membrane</keyword>
<evidence type="ECO:0000313" key="11">
    <source>
        <dbReference type="Proteomes" id="UP000610760"/>
    </source>
</evidence>
<gene>
    <name evidence="9 10" type="primary">cobD</name>
    <name evidence="10" type="ORF">H8710_05035</name>
</gene>
<name>A0A926E484_9FIRM</name>
<keyword evidence="5 9" id="KW-0169">Cobalamin biosynthesis</keyword>
<comment type="similarity">
    <text evidence="3 9">Belongs to the CobD/CbiB family.</text>
</comment>
<proteinExistence type="inferred from homology"/>
<evidence type="ECO:0000256" key="6">
    <source>
        <dbReference type="ARBA" id="ARBA00022692"/>
    </source>
</evidence>
<dbReference type="Pfam" id="PF03186">
    <property type="entry name" value="CobD_Cbib"/>
    <property type="match status" value="1"/>
</dbReference>
<organism evidence="10 11">
    <name type="scientific">Fumia xinanensis</name>
    <dbReference type="NCBI Taxonomy" id="2763659"/>
    <lineage>
        <taxon>Bacteria</taxon>
        <taxon>Bacillati</taxon>
        <taxon>Bacillota</taxon>
        <taxon>Clostridia</taxon>
        <taxon>Eubacteriales</taxon>
        <taxon>Oscillospiraceae</taxon>
        <taxon>Fumia</taxon>
    </lineage>
</organism>
<dbReference type="GO" id="GO:0009236">
    <property type="term" value="P:cobalamin biosynthetic process"/>
    <property type="evidence" value="ECO:0007669"/>
    <property type="project" value="UniProtKB-UniRule"/>
</dbReference>
<dbReference type="GO" id="GO:0015420">
    <property type="term" value="F:ABC-type vitamin B12 transporter activity"/>
    <property type="evidence" value="ECO:0007669"/>
    <property type="project" value="UniProtKB-UniRule"/>
</dbReference>
<dbReference type="RefSeq" id="WP_249294326.1">
    <property type="nucleotide sequence ID" value="NZ_JACRSV010000001.1"/>
</dbReference>
<comment type="subcellular location">
    <subcellularLocation>
        <location evidence="1 9">Cell membrane</location>
        <topology evidence="1 9">Multi-pass membrane protein</topology>
    </subcellularLocation>
</comment>
<comment type="pathway">
    <text evidence="2 9">Cofactor biosynthesis; adenosylcobalamin biosynthesis.</text>
</comment>
<comment type="function">
    <text evidence="9">Converts cobyric acid to cobinamide by the addition of aminopropanol on the F carboxylic group.</text>
</comment>
<dbReference type="InterPro" id="IPR004485">
    <property type="entry name" value="Cobalamin_biosynth_CobD/CbiB"/>
</dbReference>
<dbReference type="GO" id="GO:0048472">
    <property type="term" value="F:threonine-phosphate decarboxylase activity"/>
    <property type="evidence" value="ECO:0007669"/>
    <property type="project" value="InterPro"/>
</dbReference>
<feature type="transmembrane region" description="Helical" evidence="9">
    <location>
        <begin position="210"/>
        <end position="228"/>
    </location>
</feature>
<dbReference type="PANTHER" id="PTHR34308">
    <property type="entry name" value="COBALAMIN BIOSYNTHESIS PROTEIN CBIB"/>
    <property type="match status" value="1"/>
</dbReference>
<dbReference type="NCBIfam" id="TIGR00380">
    <property type="entry name" value="cobal_cbiB"/>
    <property type="match status" value="1"/>
</dbReference>
<accession>A0A926E484</accession>
<keyword evidence="6 9" id="KW-0812">Transmembrane</keyword>
<dbReference type="GO" id="GO:0005886">
    <property type="term" value="C:plasma membrane"/>
    <property type="evidence" value="ECO:0007669"/>
    <property type="project" value="UniProtKB-SubCell"/>
</dbReference>
<evidence type="ECO:0000256" key="7">
    <source>
        <dbReference type="ARBA" id="ARBA00022989"/>
    </source>
</evidence>
<evidence type="ECO:0000256" key="1">
    <source>
        <dbReference type="ARBA" id="ARBA00004651"/>
    </source>
</evidence>
<comment type="caution">
    <text evidence="9">Lacks conserved residue(s) required for the propagation of feature annotation.</text>
</comment>
<keyword evidence="7 9" id="KW-1133">Transmembrane helix</keyword>
<feature type="transmembrane region" description="Helical" evidence="9">
    <location>
        <begin position="298"/>
        <end position="321"/>
    </location>
</feature>
<evidence type="ECO:0000313" key="10">
    <source>
        <dbReference type="EMBL" id="MBC8559433.1"/>
    </source>
</evidence>